<organism evidence="6 7">
    <name type="scientific">Rhinocladiella mackenziei CBS 650.93</name>
    <dbReference type="NCBI Taxonomy" id="1442369"/>
    <lineage>
        <taxon>Eukaryota</taxon>
        <taxon>Fungi</taxon>
        <taxon>Dikarya</taxon>
        <taxon>Ascomycota</taxon>
        <taxon>Pezizomycotina</taxon>
        <taxon>Eurotiomycetes</taxon>
        <taxon>Chaetothyriomycetidae</taxon>
        <taxon>Chaetothyriales</taxon>
        <taxon>Herpotrichiellaceae</taxon>
        <taxon>Rhinocladiella</taxon>
    </lineage>
</organism>
<evidence type="ECO:0000313" key="7">
    <source>
        <dbReference type="Proteomes" id="UP000053617"/>
    </source>
</evidence>
<evidence type="ECO:0000256" key="1">
    <source>
        <dbReference type="ARBA" id="ARBA00004123"/>
    </source>
</evidence>
<dbReference type="HOGENOM" id="CLU_038277_1_0_1"/>
<keyword evidence="7" id="KW-1185">Reference proteome</keyword>
<dbReference type="EMBL" id="KN847479">
    <property type="protein sequence ID" value="KIX03939.1"/>
    <property type="molecule type" value="Genomic_DNA"/>
</dbReference>
<dbReference type="InterPro" id="IPR024738">
    <property type="entry name" value="Hfi1/Tada1"/>
</dbReference>
<feature type="compositionally biased region" description="Low complexity" evidence="5">
    <location>
        <begin position="20"/>
        <end position="37"/>
    </location>
</feature>
<dbReference type="Pfam" id="PF12767">
    <property type="entry name" value="SAGA-Tad1"/>
    <property type="match status" value="1"/>
</dbReference>
<gene>
    <name evidence="6" type="ORF">Z518_07492</name>
</gene>
<dbReference type="GO" id="GO:0003713">
    <property type="term" value="F:transcription coactivator activity"/>
    <property type="evidence" value="ECO:0007669"/>
    <property type="project" value="TreeGrafter"/>
</dbReference>
<keyword evidence="2" id="KW-0805">Transcription regulation</keyword>
<name>A0A0D2IDQ5_9EURO</name>
<dbReference type="AlphaFoldDB" id="A0A0D2IDQ5"/>
<protein>
    <recommendedName>
        <fullName evidence="8">Transcriptional coactivator HFI1/ADA1</fullName>
    </recommendedName>
</protein>
<dbReference type="Proteomes" id="UP000053617">
    <property type="component" value="Unassembled WGS sequence"/>
</dbReference>
<feature type="region of interest" description="Disordered" evidence="5">
    <location>
        <begin position="15"/>
        <end position="37"/>
    </location>
</feature>
<sequence length="427" mass="46945">MATFDETFNPAALARSDTLTSTTKAPPASATKQAKATQSYPRIDLEPLYTELKSLIGHNWETYYDGLTRFIRGELSAREFGDLCDVFIYASPQTEHAHNSLILAILCNTGKDAPEPGLAAWVSATTDKSALAASSKPAVTSDAGEQRLKAEVMALPPRDRRRLKNVANDKADEEAATRKNIYEEYYQAGRIKAPETASGSAGGLTKTNWDLEIRKRYLQPLFSETLEFPEPPAIHARIVPICYEESIASGCSMQCAELVGTSAEIFLKGVLSEVFNRTRSNGPRYEHNAGGGVLTSSYKKRIAREEAEIKIGKLQRTRDDDLLPCEAQEAYARRPIGMTDLQLTTQVGPSPWNGMPFIGMTVSTASAGFDYEEWQSRQEQVTSNGHVDPKEDHMDVDNTDNCGWEGARPQDKAGLQAVLADCLAIRV</sequence>
<dbReference type="PANTHER" id="PTHR21277">
    <property type="entry name" value="TRANSCRIPTIONAL ADAPTER 1"/>
    <property type="match status" value="1"/>
</dbReference>
<evidence type="ECO:0000256" key="5">
    <source>
        <dbReference type="SAM" id="MobiDB-lite"/>
    </source>
</evidence>
<evidence type="ECO:0000256" key="3">
    <source>
        <dbReference type="ARBA" id="ARBA00023163"/>
    </source>
</evidence>
<dbReference type="PANTHER" id="PTHR21277:SF5">
    <property type="entry name" value="TRANSCRIPTIONAL ADAPTER 1"/>
    <property type="match status" value="1"/>
</dbReference>
<evidence type="ECO:0000256" key="2">
    <source>
        <dbReference type="ARBA" id="ARBA00023015"/>
    </source>
</evidence>
<dbReference type="OrthoDB" id="10264870at2759"/>
<dbReference type="GO" id="GO:0005634">
    <property type="term" value="C:nucleus"/>
    <property type="evidence" value="ECO:0007669"/>
    <property type="project" value="UniProtKB-SubCell"/>
</dbReference>
<evidence type="ECO:0008006" key="8">
    <source>
        <dbReference type="Google" id="ProtNLM"/>
    </source>
</evidence>
<reference evidence="6 7" key="1">
    <citation type="submission" date="2015-01" db="EMBL/GenBank/DDBJ databases">
        <title>The Genome Sequence of Rhinocladiella mackenzie CBS 650.93.</title>
        <authorList>
            <consortium name="The Broad Institute Genomics Platform"/>
            <person name="Cuomo C."/>
            <person name="de Hoog S."/>
            <person name="Gorbushina A."/>
            <person name="Stielow B."/>
            <person name="Teixiera M."/>
            <person name="Abouelleil A."/>
            <person name="Chapman S.B."/>
            <person name="Priest M."/>
            <person name="Young S.K."/>
            <person name="Wortman J."/>
            <person name="Nusbaum C."/>
            <person name="Birren B."/>
        </authorList>
    </citation>
    <scope>NUCLEOTIDE SEQUENCE [LARGE SCALE GENOMIC DNA]</scope>
    <source>
        <strain evidence="6 7">CBS 650.93</strain>
    </source>
</reference>
<dbReference type="RefSeq" id="XP_013271075.1">
    <property type="nucleotide sequence ID" value="XM_013415621.1"/>
</dbReference>
<dbReference type="GeneID" id="25295563"/>
<keyword evidence="4" id="KW-0539">Nucleus</keyword>
<dbReference type="GO" id="GO:0000124">
    <property type="term" value="C:SAGA complex"/>
    <property type="evidence" value="ECO:0007669"/>
    <property type="project" value="TreeGrafter"/>
</dbReference>
<comment type="subcellular location">
    <subcellularLocation>
        <location evidence="1">Nucleus</location>
    </subcellularLocation>
</comment>
<evidence type="ECO:0000313" key="6">
    <source>
        <dbReference type="EMBL" id="KIX03939.1"/>
    </source>
</evidence>
<keyword evidence="3" id="KW-0804">Transcription</keyword>
<accession>A0A0D2IDQ5</accession>
<dbReference type="GO" id="GO:0006357">
    <property type="term" value="P:regulation of transcription by RNA polymerase II"/>
    <property type="evidence" value="ECO:0007669"/>
    <property type="project" value="TreeGrafter"/>
</dbReference>
<dbReference type="VEuPathDB" id="FungiDB:Z518_07492"/>
<dbReference type="STRING" id="1442369.A0A0D2IDQ5"/>
<proteinExistence type="predicted"/>
<evidence type="ECO:0000256" key="4">
    <source>
        <dbReference type="ARBA" id="ARBA00023242"/>
    </source>
</evidence>